<reference evidence="3" key="1">
    <citation type="submission" date="2012-02" db="EMBL/GenBank/DDBJ databases">
        <title>The complete genome of Halobacteroides halobius DSM 5150.</title>
        <authorList>
            <person name="Lucas S."/>
            <person name="Copeland A."/>
            <person name="Lapidus A."/>
            <person name="Glavina del Rio T."/>
            <person name="Dalin E."/>
            <person name="Tice H."/>
            <person name="Bruce D."/>
            <person name="Goodwin L."/>
            <person name="Pitluck S."/>
            <person name="Peters L."/>
            <person name="Mikhailova N."/>
            <person name="Gu W."/>
            <person name="Kyrpides N."/>
            <person name="Mavromatis K."/>
            <person name="Ivanova N."/>
            <person name="Brettin T."/>
            <person name="Detter J.C."/>
            <person name="Han C."/>
            <person name="Larimer F."/>
            <person name="Land M."/>
            <person name="Hauser L."/>
            <person name="Markowitz V."/>
            <person name="Cheng J.-F."/>
            <person name="Hugenholtz P."/>
            <person name="Woyke T."/>
            <person name="Wu D."/>
            <person name="Tindall B."/>
            <person name="Pomrenke H."/>
            <person name="Brambilla E."/>
            <person name="Klenk H.-P."/>
            <person name="Eisen J.A."/>
        </authorList>
    </citation>
    <scope>NUCLEOTIDE SEQUENCE [LARGE SCALE GENOMIC DNA]</scope>
    <source>
        <strain evidence="3">ATCC 35273 / DSM 5150 / MD-1</strain>
    </source>
</reference>
<protein>
    <recommendedName>
        <fullName evidence="4">DUF4064 domain-containing protein</fullName>
    </recommendedName>
</protein>
<keyword evidence="3" id="KW-1185">Reference proteome</keyword>
<gene>
    <name evidence="2" type="ordered locus">Halha_1959</name>
</gene>
<evidence type="ECO:0000256" key="1">
    <source>
        <dbReference type="SAM" id="Phobius"/>
    </source>
</evidence>
<feature type="transmembrane region" description="Helical" evidence="1">
    <location>
        <begin position="71"/>
        <end position="92"/>
    </location>
</feature>
<evidence type="ECO:0000313" key="2">
    <source>
        <dbReference type="EMBL" id="AGB41863.1"/>
    </source>
</evidence>
<feature type="transmembrane region" description="Helical" evidence="1">
    <location>
        <begin position="7"/>
        <end position="31"/>
    </location>
</feature>
<dbReference type="EMBL" id="CP003359">
    <property type="protein sequence ID" value="AGB41863.1"/>
    <property type="molecule type" value="Genomic_DNA"/>
</dbReference>
<keyword evidence="1" id="KW-0812">Transmembrane</keyword>
<keyword evidence="1" id="KW-0472">Membrane</keyword>
<proteinExistence type="predicted"/>
<dbReference type="KEGG" id="hhl:Halha_1959"/>
<keyword evidence="1" id="KW-1133">Transmembrane helix</keyword>
<evidence type="ECO:0000313" key="3">
    <source>
        <dbReference type="Proteomes" id="UP000010880"/>
    </source>
</evidence>
<dbReference type="HOGENOM" id="CLU_2246205_0_0_9"/>
<feature type="transmembrane region" description="Helical" evidence="1">
    <location>
        <begin position="37"/>
        <end position="59"/>
    </location>
</feature>
<accession>L0KCR5</accession>
<dbReference type="Proteomes" id="UP000010880">
    <property type="component" value="Chromosome"/>
</dbReference>
<dbReference type="AlphaFoldDB" id="L0KCR5"/>
<organism evidence="2 3">
    <name type="scientific">Halobacteroides halobius (strain ATCC 35273 / DSM 5150 / MD-1)</name>
    <dbReference type="NCBI Taxonomy" id="748449"/>
    <lineage>
        <taxon>Bacteria</taxon>
        <taxon>Bacillati</taxon>
        <taxon>Bacillota</taxon>
        <taxon>Clostridia</taxon>
        <taxon>Halanaerobiales</taxon>
        <taxon>Halobacteroidaceae</taxon>
        <taxon>Halobacteroides</taxon>
    </lineage>
</organism>
<sequence>MKLKKILGLILIIIGIFSFLAGFLFMFISILNGGNLAFSHISTVLISGLVGIISIALGMNITGNRNLKRNIGIILIIISVLFSINLFITYYISNIPTGMLMSFF</sequence>
<evidence type="ECO:0008006" key="4">
    <source>
        <dbReference type="Google" id="ProtNLM"/>
    </source>
</evidence>
<name>L0KCR5_HALHC</name>
<dbReference type="RefSeq" id="WP_015327579.1">
    <property type="nucleotide sequence ID" value="NC_019978.1"/>
</dbReference>